<name>A0A9Q7SH95_9MYCO</name>
<keyword evidence="2" id="KW-0449">Lipoprotein</keyword>
<dbReference type="RefSeq" id="WP_074357827.1">
    <property type="nucleotide sequence ID" value="NZ_FSCP01000003.1"/>
</dbReference>
<accession>A0A9Q7SH95</accession>
<feature type="domain" description="PknH-like extracellular" evidence="1">
    <location>
        <begin position="39"/>
        <end position="242"/>
    </location>
</feature>
<dbReference type="Gene3D" id="3.40.1000.70">
    <property type="entry name" value="PknH-like extracellular domain"/>
    <property type="match status" value="1"/>
</dbReference>
<organism evidence="2 3">
    <name type="scientific">Mycobacteroides abscessus subsp. bolletii</name>
    <dbReference type="NCBI Taxonomy" id="319705"/>
    <lineage>
        <taxon>Bacteria</taxon>
        <taxon>Bacillati</taxon>
        <taxon>Actinomycetota</taxon>
        <taxon>Actinomycetes</taxon>
        <taxon>Mycobacteriales</taxon>
        <taxon>Mycobacteriaceae</taxon>
        <taxon>Mycobacteroides</taxon>
        <taxon>Mycobacteroides abscessus</taxon>
    </lineage>
</organism>
<evidence type="ECO:0000313" key="3">
    <source>
        <dbReference type="Proteomes" id="UP000185183"/>
    </source>
</evidence>
<dbReference type="AlphaFoldDB" id="A0A9Q7SH95"/>
<dbReference type="Proteomes" id="UP000185183">
    <property type="component" value="Unassembled WGS sequence"/>
</dbReference>
<proteinExistence type="predicted"/>
<comment type="caution">
    <text evidence="2">The sequence shown here is derived from an EMBL/GenBank/DDBJ whole genome shotgun (WGS) entry which is preliminary data.</text>
</comment>
<sequence length="251" mass="27606">MWLRMALWPALLVVVAMLVGCSELVNGRALKPAPPPDPPERPITRVLPDQAELSRVLRSPMQARYGGRPGGVQMLPDGMAGASLVECIKVHAPVMRHTYEQAPVHAATRITWNTERGHMQFPAPDLRTTFGVIELDTSDSARSWYRRLAADWRRCEGKTAVIVRANYTLRYDIGPISDAGDLMTTVLMFSGPGSSRPMPVQRALAQVSRYLIDVEIMDFADLKHPAEPGITDKAEAIAQLITDQINAGGDI</sequence>
<protein>
    <submittedName>
        <fullName evidence="2">Hypothetical conserved lipoprotein LppR</fullName>
    </submittedName>
</protein>
<dbReference type="InterPro" id="IPR038232">
    <property type="entry name" value="PknH-like_Extracell_sf"/>
</dbReference>
<evidence type="ECO:0000259" key="1">
    <source>
        <dbReference type="Pfam" id="PF14032"/>
    </source>
</evidence>
<gene>
    <name evidence="2" type="ORF">SAMEA2275694_04463</name>
</gene>
<dbReference type="InterPro" id="IPR026954">
    <property type="entry name" value="PknH-like_Extracell"/>
</dbReference>
<dbReference type="PROSITE" id="PS51257">
    <property type="entry name" value="PROKAR_LIPOPROTEIN"/>
    <property type="match status" value="1"/>
</dbReference>
<dbReference type="Pfam" id="PF14032">
    <property type="entry name" value="PknH_C"/>
    <property type="match status" value="1"/>
</dbReference>
<dbReference type="EMBL" id="FSFA01000006">
    <property type="protein sequence ID" value="SHX97267.1"/>
    <property type="molecule type" value="Genomic_DNA"/>
</dbReference>
<reference evidence="2 3" key="1">
    <citation type="submission" date="2016-11" db="EMBL/GenBank/DDBJ databases">
        <authorList>
            <consortium name="Pathogen Informatics"/>
        </authorList>
    </citation>
    <scope>NUCLEOTIDE SEQUENCE [LARGE SCALE GENOMIC DNA]</scope>
    <source>
        <strain evidence="2 3">968</strain>
    </source>
</reference>
<evidence type="ECO:0000313" key="2">
    <source>
        <dbReference type="EMBL" id="SHX97267.1"/>
    </source>
</evidence>